<gene>
    <name evidence="4" type="ORF">ACFQ22_07655</name>
</gene>
<keyword evidence="4" id="KW-0378">Hydrolase</keyword>
<dbReference type="InterPro" id="IPR052710">
    <property type="entry name" value="CAAX_protease"/>
</dbReference>
<evidence type="ECO:0000256" key="1">
    <source>
        <dbReference type="ARBA" id="ARBA00009067"/>
    </source>
</evidence>
<organism evidence="4 5">
    <name type="scientific">Lentilactobacillus raoultii</name>
    <dbReference type="NCBI Taxonomy" id="1987503"/>
    <lineage>
        <taxon>Bacteria</taxon>
        <taxon>Bacillati</taxon>
        <taxon>Bacillota</taxon>
        <taxon>Bacilli</taxon>
        <taxon>Lactobacillales</taxon>
        <taxon>Lactobacillaceae</taxon>
        <taxon>Lentilactobacillus</taxon>
    </lineage>
</organism>
<feature type="transmembrane region" description="Helical" evidence="2">
    <location>
        <begin position="152"/>
        <end position="171"/>
    </location>
</feature>
<feature type="transmembrane region" description="Helical" evidence="2">
    <location>
        <begin position="43"/>
        <end position="61"/>
    </location>
</feature>
<keyword evidence="5" id="KW-1185">Reference proteome</keyword>
<dbReference type="Pfam" id="PF02517">
    <property type="entry name" value="Rce1-like"/>
    <property type="match status" value="1"/>
</dbReference>
<feature type="transmembrane region" description="Helical" evidence="2">
    <location>
        <begin position="177"/>
        <end position="197"/>
    </location>
</feature>
<feature type="domain" description="CAAX prenyl protease 2/Lysostaphin resistance protein A-like" evidence="3">
    <location>
        <begin position="119"/>
        <end position="214"/>
    </location>
</feature>
<keyword evidence="2" id="KW-0472">Membrane</keyword>
<feature type="transmembrane region" description="Helical" evidence="2">
    <location>
        <begin position="121"/>
        <end position="145"/>
    </location>
</feature>
<keyword evidence="2" id="KW-1133">Transmembrane helix</keyword>
<feature type="transmembrane region" description="Helical" evidence="2">
    <location>
        <begin position="82"/>
        <end position="101"/>
    </location>
</feature>
<dbReference type="GO" id="GO:0016787">
    <property type="term" value="F:hydrolase activity"/>
    <property type="evidence" value="ECO:0007669"/>
    <property type="project" value="UniProtKB-KW"/>
</dbReference>
<evidence type="ECO:0000259" key="3">
    <source>
        <dbReference type="Pfam" id="PF02517"/>
    </source>
</evidence>
<evidence type="ECO:0000313" key="5">
    <source>
        <dbReference type="Proteomes" id="UP001597156"/>
    </source>
</evidence>
<feature type="transmembrane region" description="Helical" evidence="2">
    <location>
        <begin position="12"/>
        <end position="31"/>
    </location>
</feature>
<dbReference type="EC" id="3.4.-.-" evidence="4"/>
<comment type="similarity">
    <text evidence="1">Belongs to the UPF0177 family.</text>
</comment>
<dbReference type="PANTHER" id="PTHR36435:SF1">
    <property type="entry name" value="CAAX AMINO TERMINAL PROTEASE FAMILY PROTEIN"/>
    <property type="match status" value="1"/>
</dbReference>
<keyword evidence="2" id="KW-0812">Transmembrane</keyword>
<name>A0ABW3PIC1_9LACO</name>
<dbReference type="RefSeq" id="WP_121978147.1">
    <property type="nucleotide sequence ID" value="NZ_JBHTLH010000019.1"/>
</dbReference>
<evidence type="ECO:0000313" key="4">
    <source>
        <dbReference type="EMBL" id="MFD1125227.1"/>
    </source>
</evidence>
<sequence length="220" mass="25599">MQRQWSGKQLYINYLIFWVIWLIAQTYLTTIQTRYTTGVVNDLIDISVKAAIWLPLGIFWLNRTQSQLWLSKKHLYNRRFPAVFWWLLVGMTGYLFISMILKHHGLYMTAHPFTKAGGNFLSVALAAGLIEEFVFRGFFCNYLLAHSGVVKAIVIQALLFQAIHFPIYWAQELSWRGWLSGIASVLPLGLIFGWLFYRSKNLWPGTILHCVWDSAIFLFV</sequence>
<reference evidence="5" key="1">
    <citation type="journal article" date="2019" name="Int. J. Syst. Evol. Microbiol.">
        <title>The Global Catalogue of Microorganisms (GCM) 10K type strain sequencing project: providing services to taxonomists for standard genome sequencing and annotation.</title>
        <authorList>
            <consortium name="The Broad Institute Genomics Platform"/>
            <consortium name="The Broad Institute Genome Sequencing Center for Infectious Disease"/>
            <person name="Wu L."/>
            <person name="Ma J."/>
        </authorList>
    </citation>
    <scope>NUCLEOTIDE SEQUENCE [LARGE SCALE GENOMIC DNA]</scope>
    <source>
        <strain evidence="5">CCUG 71848</strain>
    </source>
</reference>
<dbReference type="PANTHER" id="PTHR36435">
    <property type="entry name" value="SLR1288 PROTEIN"/>
    <property type="match status" value="1"/>
</dbReference>
<comment type="caution">
    <text evidence="4">The sequence shown here is derived from an EMBL/GenBank/DDBJ whole genome shotgun (WGS) entry which is preliminary data.</text>
</comment>
<proteinExistence type="inferred from homology"/>
<dbReference type="Proteomes" id="UP001597156">
    <property type="component" value="Unassembled WGS sequence"/>
</dbReference>
<protein>
    <submittedName>
        <fullName evidence="4">CPBP family intramembrane glutamic endopeptidase</fullName>
        <ecNumber evidence="4">3.4.-.-</ecNumber>
    </submittedName>
</protein>
<dbReference type="InterPro" id="IPR003675">
    <property type="entry name" value="Rce1/LyrA-like_dom"/>
</dbReference>
<dbReference type="EMBL" id="JBHTLH010000019">
    <property type="protein sequence ID" value="MFD1125227.1"/>
    <property type="molecule type" value="Genomic_DNA"/>
</dbReference>
<accession>A0ABW3PIC1</accession>
<evidence type="ECO:0000256" key="2">
    <source>
        <dbReference type="SAM" id="Phobius"/>
    </source>
</evidence>